<comment type="domain">
    <text evidence="9">Consists of three domains; the N-terminal catalytic domain, the editing domain and the C-terminal C-Ala domain. The editing domain removes incorrectly charged amino acids, while the C-Ala domain, along with tRNA(Ala), serves as a bridge to cooperatively bring together the editing and aminoacylation centers thus stimulating deacylation of misacylated tRNAs.</text>
</comment>
<evidence type="ECO:0000256" key="5">
    <source>
        <dbReference type="ARBA" id="ARBA00022840"/>
    </source>
</evidence>
<dbReference type="InterPro" id="IPR018163">
    <property type="entry name" value="Thr/Ala-tRNA-synth_IIc_edit"/>
</dbReference>
<dbReference type="InterPro" id="IPR050058">
    <property type="entry name" value="Ala-tRNA_ligase"/>
</dbReference>
<proteinExistence type="inferred from homology"/>
<dbReference type="Gene3D" id="3.30.930.10">
    <property type="entry name" value="Bira Bifunctional Protein, Domain 2"/>
    <property type="match status" value="2"/>
</dbReference>
<gene>
    <name evidence="9" type="primary">ALA1</name>
    <name evidence="11" type="ORF">RDB_LOCUS6648</name>
</gene>
<comment type="cofactor">
    <cofactor evidence="9">
        <name>Zn(2+)</name>
        <dbReference type="ChEBI" id="CHEBI:29105"/>
    </cofactor>
    <text evidence="9">Binds 1 zinc ion per subunit.</text>
</comment>
<dbReference type="InterPro" id="IPR045864">
    <property type="entry name" value="aa-tRNA-synth_II/BPL/LPL"/>
</dbReference>
<keyword evidence="9" id="KW-0496">Mitochondrion</keyword>
<dbReference type="InterPro" id="IPR018162">
    <property type="entry name" value="Ala-tRNA-ligase_IIc_anticod-bd"/>
</dbReference>
<comment type="catalytic activity">
    <reaction evidence="9">
        <text>tRNA(Ala) + L-alanine + ATP = L-alanyl-tRNA(Ala) + AMP + diphosphate</text>
        <dbReference type="Rhea" id="RHEA:12540"/>
        <dbReference type="Rhea" id="RHEA-COMP:9657"/>
        <dbReference type="Rhea" id="RHEA-COMP:9923"/>
        <dbReference type="ChEBI" id="CHEBI:30616"/>
        <dbReference type="ChEBI" id="CHEBI:33019"/>
        <dbReference type="ChEBI" id="CHEBI:57972"/>
        <dbReference type="ChEBI" id="CHEBI:78442"/>
        <dbReference type="ChEBI" id="CHEBI:78497"/>
        <dbReference type="ChEBI" id="CHEBI:456215"/>
        <dbReference type="EC" id="6.1.1.7"/>
    </reaction>
</comment>
<dbReference type="SUPFAM" id="SSF55186">
    <property type="entry name" value="ThrRS/AlaRS common domain"/>
    <property type="match status" value="1"/>
</dbReference>
<dbReference type="Gene3D" id="2.40.30.130">
    <property type="match status" value="1"/>
</dbReference>
<feature type="binding site" evidence="9">
    <location>
        <position position="731"/>
    </location>
    <ligand>
        <name>Zn(2+)</name>
        <dbReference type="ChEBI" id="CHEBI:29105"/>
    </ligand>
</feature>
<dbReference type="InterPro" id="IPR002318">
    <property type="entry name" value="Ala-tRNA-lgiase_IIc"/>
</dbReference>
<dbReference type="SUPFAM" id="SSF50447">
    <property type="entry name" value="Translation proteins"/>
    <property type="match status" value="1"/>
</dbReference>
<comment type="subunit">
    <text evidence="9">Monomer.</text>
</comment>
<name>A0A8H2X7D9_9AGAM</name>
<dbReference type="Pfam" id="PF02272">
    <property type="entry name" value="DHHA1"/>
    <property type="match status" value="1"/>
</dbReference>
<keyword evidence="3 9" id="KW-0436">Ligase</keyword>
<dbReference type="Pfam" id="PF01411">
    <property type="entry name" value="tRNA-synt_2c"/>
    <property type="match status" value="1"/>
</dbReference>
<dbReference type="FunFam" id="2.40.30.130:FF:000004">
    <property type="entry name" value="Alanine--tRNA ligase"/>
    <property type="match status" value="1"/>
</dbReference>
<dbReference type="InterPro" id="IPR059090">
    <property type="entry name" value="ALA1_helical"/>
</dbReference>
<evidence type="ECO:0000259" key="10">
    <source>
        <dbReference type="PROSITE" id="PS50860"/>
    </source>
</evidence>
<keyword evidence="6 9" id="KW-0694">RNA-binding</keyword>
<dbReference type="CDD" id="cd00673">
    <property type="entry name" value="AlaRS_core"/>
    <property type="match status" value="1"/>
</dbReference>
<dbReference type="Pfam" id="PF26023">
    <property type="entry name" value="ALA1"/>
    <property type="match status" value="1"/>
</dbReference>
<keyword evidence="7 9" id="KW-0648">Protein biosynthesis</keyword>
<evidence type="ECO:0000256" key="4">
    <source>
        <dbReference type="ARBA" id="ARBA00022741"/>
    </source>
</evidence>
<evidence type="ECO:0000256" key="2">
    <source>
        <dbReference type="ARBA" id="ARBA00022555"/>
    </source>
</evidence>
<dbReference type="InterPro" id="IPR009000">
    <property type="entry name" value="Transl_B-barrel_sf"/>
</dbReference>
<dbReference type="GO" id="GO:0070143">
    <property type="term" value="P:mitochondrial alanyl-tRNA aminoacylation"/>
    <property type="evidence" value="ECO:0007669"/>
    <property type="project" value="UniProtKB-UniRule"/>
</dbReference>
<dbReference type="EC" id="6.1.1.7" evidence="9"/>
<dbReference type="SUPFAM" id="SSF101353">
    <property type="entry name" value="Putative anticodon-binding domain of alanyl-tRNA synthetase (AlaRS)"/>
    <property type="match status" value="1"/>
</dbReference>
<feature type="binding site" evidence="9">
    <location>
        <position position="727"/>
    </location>
    <ligand>
        <name>Zn(2+)</name>
        <dbReference type="ChEBI" id="CHEBI:29105"/>
    </ligand>
</feature>
<comment type="similarity">
    <text evidence="1">Belongs to the class-II aminoacyl-tRNA synthetase family. Alax-L subfamily.</text>
</comment>
<evidence type="ECO:0000256" key="9">
    <source>
        <dbReference type="HAMAP-Rule" id="MF_03133"/>
    </source>
</evidence>
<dbReference type="FunFam" id="3.30.980.10:FF:000004">
    <property type="entry name" value="Alanine--tRNA ligase, cytoplasmic"/>
    <property type="match status" value="1"/>
</dbReference>
<keyword evidence="5 9" id="KW-0067">ATP-binding</keyword>
<feature type="binding site" evidence="9">
    <location>
        <position position="612"/>
    </location>
    <ligand>
        <name>Zn(2+)</name>
        <dbReference type="ChEBI" id="CHEBI:29105"/>
    </ligand>
</feature>
<dbReference type="GO" id="GO:0008270">
    <property type="term" value="F:zinc ion binding"/>
    <property type="evidence" value="ECO:0007669"/>
    <property type="project" value="UniProtKB-UniRule"/>
</dbReference>
<evidence type="ECO:0000256" key="7">
    <source>
        <dbReference type="ARBA" id="ARBA00022917"/>
    </source>
</evidence>
<dbReference type="PRINTS" id="PR00980">
    <property type="entry name" value="TRNASYNTHALA"/>
</dbReference>
<dbReference type="AlphaFoldDB" id="A0A8H2X7D9"/>
<dbReference type="FunFam" id="3.10.310.40:FF:000001">
    <property type="entry name" value="Alanine--tRNA ligase"/>
    <property type="match status" value="1"/>
</dbReference>
<feature type="binding site" evidence="9">
    <location>
        <position position="608"/>
    </location>
    <ligand>
        <name>Zn(2+)</name>
        <dbReference type="ChEBI" id="CHEBI:29105"/>
    </ligand>
</feature>
<dbReference type="PROSITE" id="PS50860">
    <property type="entry name" value="AA_TRNA_LIGASE_II_ALA"/>
    <property type="match status" value="1"/>
</dbReference>
<dbReference type="NCBIfam" id="TIGR00344">
    <property type="entry name" value="alaS"/>
    <property type="match status" value="1"/>
</dbReference>
<keyword evidence="9" id="KW-0479">Metal-binding</keyword>
<protein>
    <recommendedName>
        <fullName evidence="9">Alanine--tRNA ligase</fullName>
        <ecNumber evidence="9">6.1.1.7</ecNumber>
    </recommendedName>
    <alternativeName>
        <fullName evidence="9">Alanyl-tRNA synthetase</fullName>
        <shortName evidence="9">AlaRS</shortName>
    </alternativeName>
</protein>
<evidence type="ECO:0000256" key="6">
    <source>
        <dbReference type="ARBA" id="ARBA00022884"/>
    </source>
</evidence>
<sequence>MNQYKAIFLGTVDPNSELSKLKRAVNSQKCIRAGGKHNDLDDVGKDTYHHTFFEMLGNWSFGEYFKKEAIAWAWELLTEVYKLPKDRLYVTYFEGDAKQGLEPDTEARDIWRSVGVPDDHILTGNAKDNFWEMGATVPDTEARDIWRSVGVPDDHILTGNAKDNFWEMGATGPCGPCSEIHFDRIGGRNAANLVNQDDPDVLEIWNNVFIQFNREDSGALKPLPAKHVDTGMGFERLVSVCQNVRSNYDTDVFSPIFARIQELTGARYRYGFRASSISLPKQLTGARPYTGKLGAEDADGIDTAYRVVADHVRTLTFALSDGGVPNNVGRGYVLRRILRRGARYVRKKFGVPIGTFFGQLVPSVVEQFGDFFPEITKKVDDIKEILNEEEESFSRTLDRGEKLFENYAQAALASGAKELNGRDVWRLYDTYGFPVDLTRLMAEELGLGVSDAEFEAAQAASKEASKGGKKAVEDLVKLDVHDLGALEKRDDVPKTDDSAKYLIGNIDAQIKAIYHPTQKFVTSLSSESSESFGILLDKTCMYAESGGQEYDTGSIVIDGVAEFAVENVQAYNGYVLHTGSMKYGELKVGDKVVASYDELRRWPLRNNHTATHILNWSLRNTLGDHIDQKGSLVAATKLRFDFSHKQQITLPELGEIEKSNNEWVARNEKVNSADVGLQDGYQVNGLRAVFGEAYPDPVRVVAIGGTVEDIMNNPKDEKWRSASVEFCGGTHVNKTGDIKSIVITEESGIAKGIRRVIAVTGHEAAEVTRVADSLKTRLDALERNPSDAELRQLSVELDKADISVLRKAELKEKFVKVRKAFDDKIKAKANAASKAAVEGLKKYFEENPNAPGYFVDLPDVEGNAKVLQTLVGEARKLNKAAYFFSTDASGEKVTHVNYIPKAVVTKEFDARVWATKISGILGGKGGGKDDSAQGVGTNVSKIAEAVKAAEDAYVSSTAKAA</sequence>
<keyword evidence="8 9" id="KW-0030">Aminoacyl-tRNA synthetase</keyword>
<keyword evidence="4 9" id="KW-0547">Nucleotide-binding</keyword>
<dbReference type="PANTHER" id="PTHR11777:SF9">
    <property type="entry name" value="ALANINE--TRNA LIGASE, CYTOPLASMIC"/>
    <property type="match status" value="1"/>
</dbReference>
<keyword evidence="9" id="KW-0963">Cytoplasm</keyword>
<dbReference type="InterPro" id="IPR003156">
    <property type="entry name" value="DHHA1_dom"/>
</dbReference>
<dbReference type="GO" id="GO:0005739">
    <property type="term" value="C:mitochondrion"/>
    <property type="evidence" value="ECO:0007669"/>
    <property type="project" value="UniProtKB-SubCell"/>
</dbReference>
<dbReference type="GO" id="GO:0002161">
    <property type="term" value="F:aminoacyl-tRNA deacylase activity"/>
    <property type="evidence" value="ECO:0007669"/>
    <property type="project" value="TreeGrafter"/>
</dbReference>
<dbReference type="SMART" id="SM00863">
    <property type="entry name" value="tRNA_SAD"/>
    <property type="match status" value="1"/>
</dbReference>
<dbReference type="PANTHER" id="PTHR11777">
    <property type="entry name" value="ALANYL-TRNA SYNTHETASE"/>
    <property type="match status" value="1"/>
</dbReference>
<dbReference type="InterPro" id="IPR023033">
    <property type="entry name" value="Ala_tRNA_ligase_euk/bac"/>
</dbReference>
<comment type="caution">
    <text evidence="11">The sequence shown here is derived from an EMBL/GenBank/DDBJ whole genome shotgun (WGS) entry which is preliminary data.</text>
</comment>
<evidence type="ECO:0000313" key="11">
    <source>
        <dbReference type="EMBL" id="CAE6415593.1"/>
    </source>
</evidence>
<dbReference type="HAMAP" id="MF_00036_B">
    <property type="entry name" value="Ala_tRNA_synth_B"/>
    <property type="match status" value="1"/>
</dbReference>
<dbReference type="Gene3D" id="3.30.980.10">
    <property type="entry name" value="Threonyl-trna Synthetase, Chain A, domain 2"/>
    <property type="match status" value="1"/>
</dbReference>
<keyword evidence="2 9" id="KW-0820">tRNA-binding</keyword>
<evidence type="ECO:0000256" key="8">
    <source>
        <dbReference type="ARBA" id="ARBA00023146"/>
    </source>
</evidence>
<dbReference type="Gene3D" id="3.10.310.40">
    <property type="match status" value="1"/>
</dbReference>
<comment type="subcellular location">
    <subcellularLocation>
        <location evidence="9">Mitochondrion</location>
    </subcellularLocation>
    <subcellularLocation>
        <location evidence="9">Cytoplasm</location>
    </subcellularLocation>
</comment>
<comment type="function">
    <text evidence="9">Catalyzes the attachment of alanine to tRNA(Ala) in a two-step reaction: alanine is first activated by ATP to form Ala-AMP and then transferred to the acceptor end of tRNA(Ala). Also edits incorrectly charged tRNA(Ala) via its editing domain.</text>
</comment>
<evidence type="ECO:0000313" key="12">
    <source>
        <dbReference type="Proteomes" id="UP000663861"/>
    </source>
</evidence>
<evidence type="ECO:0000256" key="1">
    <source>
        <dbReference type="ARBA" id="ARBA00008429"/>
    </source>
</evidence>
<dbReference type="GO" id="GO:0005524">
    <property type="term" value="F:ATP binding"/>
    <property type="evidence" value="ECO:0007669"/>
    <property type="project" value="UniProtKB-UniRule"/>
</dbReference>
<keyword evidence="9" id="KW-0862">Zinc</keyword>
<reference evidence="11" key="1">
    <citation type="submission" date="2021-01" db="EMBL/GenBank/DDBJ databases">
        <authorList>
            <person name="Kaushik A."/>
        </authorList>
    </citation>
    <scope>NUCLEOTIDE SEQUENCE</scope>
    <source>
        <strain evidence="11">AG4-RS23</strain>
    </source>
</reference>
<dbReference type="GO" id="GO:0000049">
    <property type="term" value="F:tRNA binding"/>
    <property type="evidence" value="ECO:0007669"/>
    <property type="project" value="UniProtKB-KW"/>
</dbReference>
<dbReference type="InterPro" id="IPR018165">
    <property type="entry name" value="Ala-tRNA-synth_IIc_core"/>
</dbReference>
<dbReference type="InterPro" id="IPR012947">
    <property type="entry name" value="tRNA_SAD"/>
</dbReference>
<dbReference type="GO" id="GO:0004813">
    <property type="term" value="F:alanine-tRNA ligase activity"/>
    <property type="evidence" value="ECO:0007669"/>
    <property type="project" value="UniProtKB-UniRule"/>
</dbReference>
<dbReference type="InterPro" id="IPR018164">
    <property type="entry name" value="Ala-tRNA-synth_IIc_N"/>
</dbReference>
<dbReference type="SUPFAM" id="SSF55681">
    <property type="entry name" value="Class II aaRS and biotin synthetases"/>
    <property type="match status" value="2"/>
</dbReference>
<dbReference type="Proteomes" id="UP000663861">
    <property type="component" value="Unassembled WGS sequence"/>
</dbReference>
<dbReference type="EMBL" id="CAJMWY010000096">
    <property type="protein sequence ID" value="CAE6415593.1"/>
    <property type="molecule type" value="Genomic_DNA"/>
</dbReference>
<accession>A0A8H2X7D9</accession>
<evidence type="ECO:0000256" key="3">
    <source>
        <dbReference type="ARBA" id="ARBA00022598"/>
    </source>
</evidence>
<dbReference type="Pfam" id="PF07973">
    <property type="entry name" value="tRNA_SAD"/>
    <property type="match status" value="1"/>
</dbReference>
<feature type="domain" description="Alanyl-transfer RNA synthetases family profile" evidence="10">
    <location>
        <begin position="1"/>
        <end position="770"/>
    </location>
</feature>
<organism evidence="11 12">
    <name type="scientific">Rhizoctonia solani</name>
    <dbReference type="NCBI Taxonomy" id="456999"/>
    <lineage>
        <taxon>Eukaryota</taxon>
        <taxon>Fungi</taxon>
        <taxon>Dikarya</taxon>
        <taxon>Basidiomycota</taxon>
        <taxon>Agaricomycotina</taxon>
        <taxon>Agaricomycetes</taxon>
        <taxon>Cantharellales</taxon>
        <taxon>Ceratobasidiaceae</taxon>
        <taxon>Rhizoctonia</taxon>
    </lineage>
</organism>